<proteinExistence type="predicted"/>
<dbReference type="PANTHER" id="PTHR23275">
    <property type="entry name" value="CABRIOLET.-RELATED"/>
    <property type="match status" value="1"/>
</dbReference>
<dbReference type="SMART" id="SM00261">
    <property type="entry name" value="FU"/>
    <property type="match status" value="2"/>
</dbReference>
<dbReference type="PANTHER" id="PTHR23275:SF100">
    <property type="entry name" value="EGF-LIKE DOMAIN-CONTAINING PROTEIN"/>
    <property type="match status" value="1"/>
</dbReference>
<accession>V6TT50</accession>
<protein>
    <submittedName>
        <fullName evidence="1">Variant-specific surface protein</fullName>
    </submittedName>
</protein>
<dbReference type="InterPro" id="IPR009030">
    <property type="entry name" value="Growth_fac_rcpt_cys_sf"/>
</dbReference>
<dbReference type="VEuPathDB" id="GiardiaDB:QR46_4866"/>
<dbReference type="Pfam" id="PF03302">
    <property type="entry name" value="VSP"/>
    <property type="match status" value="2"/>
</dbReference>
<reference evidence="1 2" key="2">
    <citation type="journal article" date="2013" name="Genome Biol. Evol.">
        <title>Genome sequencing of Giardia lamblia genotypes A2 and B isolates (DH and GS) and comparative analysis with the genomes of genotypes A1 and E (WB and Pig).</title>
        <authorList>
            <person name="Adam R.D."/>
            <person name="Dahlstrom E.W."/>
            <person name="Martens C.A."/>
            <person name="Bruno D.P."/>
            <person name="Barbian K.D."/>
            <person name="Ricklefs S.M."/>
            <person name="Hernandez M.M."/>
            <person name="Narla N.P."/>
            <person name="Patel R.B."/>
            <person name="Porcella S.F."/>
            <person name="Nash T.E."/>
        </authorList>
    </citation>
    <scope>NUCLEOTIDE SEQUENCE [LARGE SCALE GENOMIC DNA]</scope>
    <source>
        <strain evidence="1 2">GS</strain>
    </source>
</reference>
<dbReference type="Proteomes" id="UP000018040">
    <property type="component" value="Unassembled WGS sequence"/>
</dbReference>
<dbReference type="InterPro" id="IPR052798">
    <property type="entry name" value="Giardia_VSA"/>
</dbReference>
<dbReference type="Gene3D" id="2.10.220.10">
    <property type="entry name" value="Hormone Receptor, Insulin-like Growth Factor Receptor 1, Chain A, domain 2"/>
    <property type="match status" value="1"/>
</dbReference>
<dbReference type="EMBL" id="AHHH01000294">
    <property type="protein sequence ID" value="ESU40180.1"/>
    <property type="molecule type" value="Genomic_DNA"/>
</dbReference>
<dbReference type="AlphaFoldDB" id="V6TT50"/>
<gene>
    <name evidence="1" type="ORF">GSB_152116</name>
</gene>
<evidence type="ECO:0000313" key="2">
    <source>
        <dbReference type="Proteomes" id="UP000018040"/>
    </source>
</evidence>
<dbReference type="InterPro" id="IPR005127">
    <property type="entry name" value="Giardia_VSP"/>
</dbReference>
<sequence length="497" mass="49915">MDGCYDARAAPGSGVCREARDGACVGYKEEDKTDKASAGIIRAGVEETPTCEEASSSSEEQGKCAQNKCDVTIGGNEYCSQCSTAAEYLIDGACTTQIGTSGCQVKSDSADGTCASCTGANYFLHSGGCYSTAEDKPGRTLCTAASGGVCTTAATGYFAIPNAPNTGESVVKCDDTTGIQINTDKYLGTADCEVCRPSATPAGARTDSVAVCTKCGSNKYLKSDGSGCVESSGCTSDTEFPKEDTNNGNRCVSCGDQTDGIADCQECSKSGETVTCSACTLDTKKPNADGTKCFACPNSGTTASCDRCSADGVCEACASGKVLTPTLLCLDDCGGLPGYYADTASKRCAKCSEGCKECTGTATQCTACPAGKRLAYTNSADYGTCVEECAASTGSASGSCRTCGASIGGTKYCSGCSVGAEIPVNGVCQTNPSRAAICAEPDNAGGCNKCATGYFLLEKGCYEAAKQPGVQVCKTADGGLCTTCASGLAASGGDCSA</sequence>
<dbReference type="InterPro" id="IPR006212">
    <property type="entry name" value="Furin_repeat"/>
</dbReference>
<comment type="caution">
    <text evidence="1">The sequence shown here is derived from an EMBL/GenBank/DDBJ whole genome shotgun (WGS) entry which is preliminary data.</text>
</comment>
<dbReference type="OrthoDB" id="300641at2759"/>
<dbReference type="VEuPathDB" id="GiardiaDB:DHA2_153222"/>
<evidence type="ECO:0000313" key="1">
    <source>
        <dbReference type="EMBL" id="ESU40180.1"/>
    </source>
</evidence>
<reference evidence="2" key="1">
    <citation type="submission" date="2012-02" db="EMBL/GenBank/DDBJ databases">
        <title>Genome sequencing of Giardia lamblia Genotypes A2 and B isolates (DH and GS) and comparative analysis with the genomes of Genotypes A1 and E (WB and Pig).</title>
        <authorList>
            <person name="Adam R."/>
            <person name="Dahlstrom E."/>
            <person name="Martens C."/>
            <person name="Bruno D."/>
            <person name="Barbian K."/>
            <person name="Porcella S.F."/>
            <person name="Nash T."/>
        </authorList>
    </citation>
    <scope>NUCLEOTIDE SEQUENCE</scope>
    <source>
        <strain evidence="2">GS</strain>
    </source>
</reference>
<name>V6TT50_GIAIN</name>
<dbReference type="SUPFAM" id="SSF57184">
    <property type="entry name" value="Growth factor receptor domain"/>
    <property type="match status" value="2"/>
</dbReference>
<organism evidence="1 2">
    <name type="scientific">Giardia intestinalis</name>
    <name type="common">Giardia lamblia</name>
    <dbReference type="NCBI Taxonomy" id="5741"/>
    <lineage>
        <taxon>Eukaryota</taxon>
        <taxon>Metamonada</taxon>
        <taxon>Diplomonadida</taxon>
        <taxon>Hexamitidae</taxon>
        <taxon>Giardiinae</taxon>
        <taxon>Giardia</taxon>
    </lineage>
</organism>